<reference evidence="2" key="1">
    <citation type="submission" date="2022-08" db="UniProtKB">
        <authorList>
            <consortium name="EnsemblMetazoa"/>
        </authorList>
    </citation>
    <scope>IDENTIFICATION</scope>
    <source>
        <strain evidence="2">05x7-T-G4-1.051#20</strain>
    </source>
</reference>
<name>A0A8W8JA26_MAGGI</name>
<evidence type="ECO:0000256" key="1">
    <source>
        <dbReference type="SAM" id="MobiDB-lite"/>
    </source>
</evidence>
<feature type="region of interest" description="Disordered" evidence="1">
    <location>
        <begin position="32"/>
        <end position="63"/>
    </location>
</feature>
<keyword evidence="3" id="KW-1185">Reference proteome</keyword>
<evidence type="ECO:0000313" key="3">
    <source>
        <dbReference type="Proteomes" id="UP000005408"/>
    </source>
</evidence>
<accession>A0A8W8JA26</accession>
<protein>
    <submittedName>
        <fullName evidence="2">Uncharacterized protein</fullName>
    </submittedName>
</protein>
<dbReference type="EnsemblMetazoa" id="G18021.7">
    <property type="protein sequence ID" value="G18021.7:cds"/>
    <property type="gene ID" value="G18021"/>
</dbReference>
<feature type="compositionally biased region" description="Basic and acidic residues" evidence="1">
    <location>
        <begin position="32"/>
        <end position="42"/>
    </location>
</feature>
<dbReference type="AlphaFoldDB" id="A0A8W8JA26"/>
<evidence type="ECO:0000313" key="2">
    <source>
        <dbReference type="EnsemblMetazoa" id="G18021.6:cds"/>
    </source>
</evidence>
<organism evidence="2 3">
    <name type="scientific">Magallana gigas</name>
    <name type="common">Pacific oyster</name>
    <name type="synonym">Crassostrea gigas</name>
    <dbReference type="NCBI Taxonomy" id="29159"/>
    <lineage>
        <taxon>Eukaryota</taxon>
        <taxon>Metazoa</taxon>
        <taxon>Spiralia</taxon>
        <taxon>Lophotrochozoa</taxon>
        <taxon>Mollusca</taxon>
        <taxon>Bivalvia</taxon>
        <taxon>Autobranchia</taxon>
        <taxon>Pteriomorphia</taxon>
        <taxon>Ostreida</taxon>
        <taxon>Ostreoidea</taxon>
        <taxon>Ostreidae</taxon>
        <taxon>Magallana</taxon>
    </lineage>
</organism>
<dbReference type="Proteomes" id="UP000005408">
    <property type="component" value="Unassembled WGS sequence"/>
</dbReference>
<sequence length="63" mass="6686">VVKMTKAKGEIHAKTVLEGPPRGVRVETAIQRERSPREREVELGPGPEIGTEVGQGIGGKIGV</sequence>
<feature type="compositionally biased region" description="Gly residues" evidence="1">
    <location>
        <begin position="53"/>
        <end position="63"/>
    </location>
</feature>
<dbReference type="EnsemblMetazoa" id="G18021.6">
    <property type="protein sequence ID" value="G18021.6:cds"/>
    <property type="gene ID" value="G18021"/>
</dbReference>
<proteinExistence type="predicted"/>